<protein>
    <submittedName>
        <fullName evidence="1">Uncharacterized protein</fullName>
    </submittedName>
</protein>
<organism evidence="1 2">
    <name type="scientific">Lentinus tigrinus ALCF2SS1-6</name>
    <dbReference type="NCBI Taxonomy" id="1328759"/>
    <lineage>
        <taxon>Eukaryota</taxon>
        <taxon>Fungi</taxon>
        <taxon>Dikarya</taxon>
        <taxon>Basidiomycota</taxon>
        <taxon>Agaricomycotina</taxon>
        <taxon>Agaricomycetes</taxon>
        <taxon>Polyporales</taxon>
        <taxon>Polyporaceae</taxon>
        <taxon>Lentinus</taxon>
    </lineage>
</organism>
<evidence type="ECO:0000313" key="1">
    <source>
        <dbReference type="EMBL" id="RPD65050.1"/>
    </source>
</evidence>
<evidence type="ECO:0000313" key="2">
    <source>
        <dbReference type="Proteomes" id="UP000313359"/>
    </source>
</evidence>
<reference evidence="1" key="1">
    <citation type="journal article" date="2018" name="Genome Biol. Evol.">
        <title>Genomics and development of Lentinus tigrinus, a white-rot wood-decaying mushroom with dimorphic fruiting bodies.</title>
        <authorList>
            <person name="Wu B."/>
            <person name="Xu Z."/>
            <person name="Knudson A."/>
            <person name="Carlson A."/>
            <person name="Chen N."/>
            <person name="Kovaka S."/>
            <person name="LaButti K."/>
            <person name="Lipzen A."/>
            <person name="Pennachio C."/>
            <person name="Riley R."/>
            <person name="Schakwitz W."/>
            <person name="Umezawa K."/>
            <person name="Ohm R.A."/>
            <person name="Grigoriev I.V."/>
            <person name="Nagy L.G."/>
            <person name="Gibbons J."/>
            <person name="Hibbett D."/>
        </authorList>
    </citation>
    <scope>NUCLEOTIDE SEQUENCE [LARGE SCALE GENOMIC DNA]</scope>
    <source>
        <strain evidence="1">ALCF2SS1-6</strain>
    </source>
</reference>
<dbReference type="OrthoDB" id="5275057at2759"/>
<sequence length="147" mass="15655">MSPTAITARVLGHSLLLAPNDSRRDALVRDILACHEDPELLAGLAYLYIFGFILYNPKGPTPAVTPALTPRQSLEVAAQEPLLNPSFSNASNSRKLVSAFVTGDVDATWDLQCKGAHTPTSTPICTTKVAHIISQPLSESIHGITPA</sequence>
<accession>A0A5C2SN50</accession>
<keyword evidence="2" id="KW-1185">Reference proteome</keyword>
<dbReference type="Proteomes" id="UP000313359">
    <property type="component" value="Unassembled WGS sequence"/>
</dbReference>
<name>A0A5C2SN50_9APHY</name>
<proteinExistence type="predicted"/>
<dbReference type="AlphaFoldDB" id="A0A5C2SN50"/>
<gene>
    <name evidence="1" type="ORF">L227DRAFT_277372</name>
</gene>
<dbReference type="EMBL" id="ML122253">
    <property type="protein sequence ID" value="RPD65050.1"/>
    <property type="molecule type" value="Genomic_DNA"/>
</dbReference>